<dbReference type="RefSeq" id="WP_051764322.1">
    <property type="nucleotide sequence ID" value="NZ_CP034550.1"/>
</dbReference>
<keyword evidence="3" id="KW-1185">Reference proteome</keyword>
<dbReference type="AlphaFoldDB" id="A0A5Q0GU27"/>
<keyword evidence="1" id="KW-0175">Coiled coil</keyword>
<gene>
    <name evidence="2" type="ORF">EKG83_08025</name>
</gene>
<dbReference type="KEGG" id="ssyi:EKG83_08025"/>
<dbReference type="Proteomes" id="UP000325787">
    <property type="component" value="Chromosome"/>
</dbReference>
<reference evidence="3" key="1">
    <citation type="journal article" date="2021" name="Curr. Microbiol.">
        <title>Complete genome of nocamycin-producing strain Saccharothrix syringae NRRL B-16468 reveals the biosynthetic potential for secondary metabolites.</title>
        <authorList>
            <person name="Mo X."/>
            <person name="Yang S."/>
        </authorList>
    </citation>
    <scope>NUCLEOTIDE SEQUENCE [LARGE SCALE GENOMIC DNA]</scope>
    <source>
        <strain evidence="3">ATCC 51364 / DSM 43886 / JCM 6844 / KCTC 9398 / NBRC 14523 / NRRL B-16468 / INA 2240</strain>
    </source>
</reference>
<organism evidence="2 3">
    <name type="scientific">Saccharothrix syringae</name>
    <name type="common">Nocardiopsis syringae</name>
    <dbReference type="NCBI Taxonomy" id="103733"/>
    <lineage>
        <taxon>Bacteria</taxon>
        <taxon>Bacillati</taxon>
        <taxon>Actinomycetota</taxon>
        <taxon>Actinomycetes</taxon>
        <taxon>Pseudonocardiales</taxon>
        <taxon>Pseudonocardiaceae</taxon>
        <taxon>Saccharothrix</taxon>
    </lineage>
</organism>
<evidence type="ECO:0000313" key="3">
    <source>
        <dbReference type="Proteomes" id="UP000325787"/>
    </source>
</evidence>
<evidence type="ECO:0000256" key="1">
    <source>
        <dbReference type="SAM" id="Coils"/>
    </source>
</evidence>
<name>A0A5Q0GU27_SACSY</name>
<proteinExistence type="predicted"/>
<dbReference type="EMBL" id="CP034550">
    <property type="protein sequence ID" value="QFZ17431.1"/>
    <property type="molecule type" value="Genomic_DNA"/>
</dbReference>
<accession>A0A5Q0GU27</accession>
<feature type="coiled-coil region" evidence="1">
    <location>
        <begin position="40"/>
        <end position="81"/>
    </location>
</feature>
<dbReference type="OrthoDB" id="5178145at2"/>
<evidence type="ECO:0000313" key="2">
    <source>
        <dbReference type="EMBL" id="QFZ17431.1"/>
    </source>
</evidence>
<sequence>MTAADGDAELLPLRTDFDVVWRGFDPGQVRRHVAATEADLRALAVDRDEAVARAEDLTRQLENARAEIHVLRQQLDRVCRTPVDPQALDYRLRRMAELAHEQAAEITARAKAAAEHHWASAERASTRLRERYDRLVGELDERRRELEAEHREVMRQAHDRVHAMTRQAELRRRELDEQAAELREQVQADFELAMNARRAEAAADLAARRAAAEAEAARLVREAEARAAGIVAEAQRRVDELRGRRDRIAEGLRTARELLAEAEPLLDPLPEEVLPEEVLVEEVLVEERSTDGVPAGGALPDVVTALPTQRSELELAS</sequence>
<protein>
    <submittedName>
        <fullName evidence="2">Cellulose-binding protein</fullName>
    </submittedName>
</protein>
<feature type="coiled-coil region" evidence="1">
    <location>
        <begin position="129"/>
        <end position="251"/>
    </location>
</feature>